<dbReference type="InterPro" id="IPR000023">
    <property type="entry name" value="Phosphofructokinase_dom"/>
</dbReference>
<feature type="domain" description="Phosphofructokinase" evidence="18">
    <location>
        <begin position="33"/>
        <end position="338"/>
    </location>
</feature>
<dbReference type="InterPro" id="IPR015912">
    <property type="entry name" value="Phosphofructokinase_CS"/>
</dbReference>
<dbReference type="InterPro" id="IPR009161">
    <property type="entry name" value="6-Pfructokinase_euk"/>
</dbReference>
<feature type="region of interest" description="Disordered" evidence="17">
    <location>
        <begin position="1"/>
        <end position="31"/>
    </location>
</feature>
<proteinExistence type="inferred from homology"/>
<dbReference type="FunFam" id="3.40.50.460:FF:000008">
    <property type="entry name" value="ATP-dependent 6-phosphofructokinase"/>
    <property type="match status" value="1"/>
</dbReference>
<comment type="subcellular location">
    <subcellularLocation>
        <location evidence="3">Cytoplasm</location>
    </subcellularLocation>
</comment>
<dbReference type="GO" id="GO:0006002">
    <property type="term" value="P:fructose 6-phosphate metabolic process"/>
    <property type="evidence" value="ECO:0007669"/>
    <property type="project" value="InterPro"/>
</dbReference>
<keyword evidence="6" id="KW-0963">Cytoplasm</keyword>
<dbReference type="Gene3D" id="3.40.50.460">
    <property type="entry name" value="Phosphofructokinase domain"/>
    <property type="match status" value="2"/>
</dbReference>
<gene>
    <name evidence="19" type="primary">pfkA</name>
    <name evidence="19" type="ORF">AUCHE_04_00810</name>
</gene>
<dbReference type="STRING" id="100225.SAMN05421595_2177"/>
<dbReference type="NCBIfam" id="TIGR02478">
    <property type="entry name" value="6PF1K_euk"/>
    <property type="match status" value="1"/>
</dbReference>
<keyword evidence="8" id="KW-0808">Transferase</keyword>
<dbReference type="Proteomes" id="UP000008495">
    <property type="component" value="Unassembled WGS sequence"/>
</dbReference>
<name>K6VNW1_9MICO</name>
<evidence type="ECO:0000256" key="10">
    <source>
        <dbReference type="ARBA" id="ARBA00022741"/>
    </source>
</evidence>
<dbReference type="RefSeq" id="WP_006501792.1">
    <property type="nucleotide sequence ID" value="NZ_BAGZ01000004.1"/>
</dbReference>
<keyword evidence="12" id="KW-0067">ATP-binding</keyword>
<dbReference type="Pfam" id="PF00365">
    <property type="entry name" value="PFK"/>
    <property type="match status" value="2"/>
</dbReference>
<keyword evidence="14" id="KW-0324">Glycolysis</keyword>
<dbReference type="PANTHER" id="PTHR13697:SF4">
    <property type="entry name" value="ATP-DEPENDENT 6-PHOSPHOFRUCTOKINASE"/>
    <property type="match status" value="1"/>
</dbReference>
<comment type="caution">
    <text evidence="19">The sequence shown here is derived from an EMBL/GenBank/DDBJ whole genome shotgun (WGS) entry which is preliminary data.</text>
</comment>
<evidence type="ECO:0000313" key="19">
    <source>
        <dbReference type="EMBL" id="GAB77040.1"/>
    </source>
</evidence>
<dbReference type="PANTHER" id="PTHR13697">
    <property type="entry name" value="PHOSPHOFRUCTOKINASE"/>
    <property type="match status" value="1"/>
</dbReference>
<dbReference type="GO" id="GO:0042802">
    <property type="term" value="F:identical protein binding"/>
    <property type="evidence" value="ECO:0007669"/>
    <property type="project" value="TreeGrafter"/>
</dbReference>
<protein>
    <recommendedName>
        <fullName evidence="5">6-phosphofructokinase</fullName>
        <ecNumber evidence="5">2.7.1.11</ecNumber>
    </recommendedName>
</protein>
<evidence type="ECO:0000256" key="16">
    <source>
        <dbReference type="ARBA" id="ARBA00048070"/>
    </source>
</evidence>
<comment type="function">
    <text evidence="2">Catalyzes the phosphorylation of D-fructose 6-phosphate to fructose 1,6-bisphosphate by ATP, the first committing step of glycolysis.</text>
</comment>
<dbReference type="PROSITE" id="PS00433">
    <property type="entry name" value="PHOSPHOFRUCTOKINASE"/>
    <property type="match status" value="2"/>
</dbReference>
<dbReference type="Gene3D" id="3.40.50.450">
    <property type="match status" value="2"/>
</dbReference>
<dbReference type="GO" id="GO:0070095">
    <property type="term" value="F:fructose-6-phosphate binding"/>
    <property type="evidence" value="ECO:0007669"/>
    <property type="project" value="TreeGrafter"/>
</dbReference>
<evidence type="ECO:0000256" key="12">
    <source>
        <dbReference type="ARBA" id="ARBA00022840"/>
    </source>
</evidence>
<keyword evidence="13" id="KW-0460">Magnesium</keyword>
<keyword evidence="11 19" id="KW-0418">Kinase</keyword>
<dbReference type="GO" id="GO:0005524">
    <property type="term" value="F:ATP binding"/>
    <property type="evidence" value="ECO:0007669"/>
    <property type="project" value="UniProtKB-KW"/>
</dbReference>
<dbReference type="AlphaFoldDB" id="K6VNW1"/>
<accession>K6VNW1</accession>
<dbReference type="SUPFAM" id="SSF53784">
    <property type="entry name" value="Phosphofructokinase"/>
    <property type="match status" value="2"/>
</dbReference>
<evidence type="ECO:0000256" key="3">
    <source>
        <dbReference type="ARBA" id="ARBA00004496"/>
    </source>
</evidence>
<evidence type="ECO:0000259" key="18">
    <source>
        <dbReference type="Pfam" id="PF00365"/>
    </source>
</evidence>
<evidence type="ECO:0000256" key="13">
    <source>
        <dbReference type="ARBA" id="ARBA00022842"/>
    </source>
</evidence>
<comment type="catalytic activity">
    <reaction evidence="16">
        <text>beta-D-fructose 6-phosphate + ATP = beta-D-fructose 1,6-bisphosphate + ADP + H(+)</text>
        <dbReference type="Rhea" id="RHEA:16109"/>
        <dbReference type="ChEBI" id="CHEBI:15378"/>
        <dbReference type="ChEBI" id="CHEBI:30616"/>
        <dbReference type="ChEBI" id="CHEBI:32966"/>
        <dbReference type="ChEBI" id="CHEBI:57634"/>
        <dbReference type="ChEBI" id="CHEBI:456216"/>
        <dbReference type="EC" id="2.7.1.11"/>
    </reaction>
</comment>
<dbReference type="EC" id="2.7.1.11" evidence="5"/>
<dbReference type="InterPro" id="IPR022953">
    <property type="entry name" value="ATP_PFK"/>
</dbReference>
<dbReference type="GO" id="GO:0046872">
    <property type="term" value="F:metal ion binding"/>
    <property type="evidence" value="ECO:0007669"/>
    <property type="project" value="UniProtKB-KW"/>
</dbReference>
<dbReference type="FunFam" id="3.40.50.460:FF:000007">
    <property type="entry name" value="ATP-dependent 6-phosphofructokinase"/>
    <property type="match status" value="1"/>
</dbReference>
<dbReference type="OrthoDB" id="9802503at2"/>
<evidence type="ECO:0000256" key="9">
    <source>
        <dbReference type="ARBA" id="ARBA00022723"/>
    </source>
</evidence>
<evidence type="ECO:0000256" key="11">
    <source>
        <dbReference type="ARBA" id="ARBA00022777"/>
    </source>
</evidence>
<dbReference type="InterPro" id="IPR035966">
    <property type="entry name" value="PKF_sf"/>
</dbReference>
<sequence length="782" mass="83696">MSEQTVPASAEGPAGPGEDIAAGNRAAQDAPPRIGVLTSGGDAQGMNAAVRAVVRTGIHLGVEVYAITEGWQGAVDGGDGIRPMGWEDVSNILNSGGTLIGTARCQAFREREGQLRAARHLLAHGIDRLVVIGGDGSLTGTNEFRRNWPGLVEELVARGEITPETAAAHPSLMIAGLVGSIDNDMVGTDMTIGADSALHRIVDAIDAISSTAASHQRSFVIEVMGRHCGYLPLMAAIAGGCDYVFIPENPPEDGWEDDLCVKLRAGRAAGRRDSMVLVAEGAQDRHGNPIKAEQVKEILAERLGEDTRVTILGHVQRGGSPSAYDRWMSTLLGYAAVHEVLEATAESTAHVLGVRHNRLARIPLVESVAATRAVADHIAAGDYEKAMAARGGSFRRMVDVFATMSRPPTDEDTARAHHGAKRVAIMHVGGLAPGMNTAARAAVRLGIDAGLDMVGVHGSFKGLLDGDIRPLSWGDAEGWVGDGGAELGTRRTVPGIEHLYSIGRAIEKHEIDALLLIGGYDAYEAAALLVRERERYPAFAIPIVCVPATIDNNCPGAELSIGADTALNNIVWAMDRIKQSASAARRCFVVETMGRRCGYLALMSGLAGGAERVYLHEEGITLSDLQSDVDRMLDAFRDGRRLFLAVRNEEASEMYTTDFLARLFEQEGADLFDVRQAVLGHLQQGGSPSAFDRLLATRLVQEAIDDLSGQLEAGTAEGRYLGYMVGETERRPLAHFDEDVDRANRRPREQWWLDLKPAVAAVAEPFASPDEERLPILPADQG</sequence>
<keyword evidence="7" id="KW-0021">Allosteric enzyme</keyword>
<evidence type="ECO:0000256" key="4">
    <source>
        <dbReference type="ARBA" id="ARBA00004679"/>
    </source>
</evidence>
<evidence type="ECO:0000256" key="7">
    <source>
        <dbReference type="ARBA" id="ARBA00022533"/>
    </source>
</evidence>
<evidence type="ECO:0000256" key="15">
    <source>
        <dbReference type="ARBA" id="ARBA00038478"/>
    </source>
</evidence>
<reference evidence="19 20" key="1">
    <citation type="submission" date="2012-08" db="EMBL/GenBank/DDBJ databases">
        <title>Whole genome shotgun sequence of Austwickia chelonae NBRC 105200.</title>
        <authorList>
            <person name="Yoshida I."/>
            <person name="Hosoyama A."/>
            <person name="Tsuchikane K."/>
            <person name="Katsumata H."/>
            <person name="Ando Y."/>
            <person name="Ohji S."/>
            <person name="Hamada M."/>
            <person name="Tamura T."/>
            <person name="Yamazoe A."/>
            <person name="Yamazaki S."/>
            <person name="Fujita N."/>
        </authorList>
    </citation>
    <scope>NUCLEOTIDE SEQUENCE [LARGE SCALE GENOMIC DNA]</scope>
    <source>
        <strain evidence="19 20">NBRC 105200</strain>
    </source>
</reference>
<dbReference type="PRINTS" id="PR00476">
    <property type="entry name" value="PHFRCTKINASE"/>
</dbReference>
<evidence type="ECO:0000256" key="1">
    <source>
        <dbReference type="ARBA" id="ARBA00001946"/>
    </source>
</evidence>
<evidence type="ECO:0000256" key="8">
    <source>
        <dbReference type="ARBA" id="ARBA00022679"/>
    </source>
</evidence>
<dbReference type="PIRSF" id="PIRSF000533">
    <property type="entry name" value="ATP_PFK_euk"/>
    <property type="match status" value="1"/>
</dbReference>
<evidence type="ECO:0000313" key="20">
    <source>
        <dbReference type="Proteomes" id="UP000008495"/>
    </source>
</evidence>
<dbReference type="GO" id="GO:0003872">
    <property type="term" value="F:6-phosphofructokinase activity"/>
    <property type="evidence" value="ECO:0007669"/>
    <property type="project" value="UniProtKB-EC"/>
</dbReference>
<evidence type="ECO:0000256" key="2">
    <source>
        <dbReference type="ARBA" id="ARBA00002659"/>
    </source>
</evidence>
<dbReference type="UniPathway" id="UPA00109">
    <property type="reaction ID" value="UER00182"/>
</dbReference>
<keyword evidence="20" id="KW-1185">Reference proteome</keyword>
<keyword evidence="10" id="KW-0547">Nucleotide-binding</keyword>
<evidence type="ECO:0000256" key="5">
    <source>
        <dbReference type="ARBA" id="ARBA00012055"/>
    </source>
</evidence>
<comment type="cofactor">
    <cofactor evidence="1">
        <name>Mg(2+)</name>
        <dbReference type="ChEBI" id="CHEBI:18420"/>
    </cofactor>
</comment>
<dbReference type="GO" id="GO:0005945">
    <property type="term" value="C:6-phosphofructokinase complex"/>
    <property type="evidence" value="ECO:0007669"/>
    <property type="project" value="TreeGrafter"/>
</dbReference>
<dbReference type="GO" id="GO:0048029">
    <property type="term" value="F:monosaccharide binding"/>
    <property type="evidence" value="ECO:0007669"/>
    <property type="project" value="TreeGrafter"/>
</dbReference>
<evidence type="ECO:0000256" key="6">
    <source>
        <dbReference type="ARBA" id="ARBA00022490"/>
    </source>
</evidence>
<comment type="pathway">
    <text evidence="4">Carbohydrate degradation; glycolysis; D-glyceraldehyde 3-phosphate and glycerone phosphate from D-glucose: step 3/4.</text>
</comment>
<evidence type="ECO:0000256" key="14">
    <source>
        <dbReference type="ARBA" id="ARBA00023152"/>
    </source>
</evidence>
<evidence type="ECO:0000256" key="17">
    <source>
        <dbReference type="SAM" id="MobiDB-lite"/>
    </source>
</evidence>
<organism evidence="19 20">
    <name type="scientific">Austwickia chelonae NBRC 105200</name>
    <dbReference type="NCBI Taxonomy" id="1184607"/>
    <lineage>
        <taxon>Bacteria</taxon>
        <taxon>Bacillati</taxon>
        <taxon>Actinomycetota</taxon>
        <taxon>Actinomycetes</taxon>
        <taxon>Micrococcales</taxon>
        <taxon>Dermatophilaceae</taxon>
        <taxon>Austwickia</taxon>
    </lineage>
</organism>
<dbReference type="EMBL" id="BAGZ01000004">
    <property type="protein sequence ID" value="GAB77040.1"/>
    <property type="molecule type" value="Genomic_DNA"/>
</dbReference>
<dbReference type="GO" id="GO:0016208">
    <property type="term" value="F:AMP binding"/>
    <property type="evidence" value="ECO:0007669"/>
    <property type="project" value="TreeGrafter"/>
</dbReference>
<dbReference type="eggNOG" id="COG0205">
    <property type="taxonomic scope" value="Bacteria"/>
</dbReference>
<feature type="domain" description="Phosphofructokinase" evidence="18">
    <location>
        <begin position="422"/>
        <end position="705"/>
    </location>
</feature>
<dbReference type="GO" id="GO:0030388">
    <property type="term" value="P:fructose 1,6-bisphosphate metabolic process"/>
    <property type="evidence" value="ECO:0007669"/>
    <property type="project" value="TreeGrafter"/>
</dbReference>
<comment type="similarity">
    <text evidence="15">Belongs to the phosphofructokinase type A (PFKA) family.</text>
</comment>
<dbReference type="GO" id="GO:0061621">
    <property type="term" value="P:canonical glycolysis"/>
    <property type="evidence" value="ECO:0007669"/>
    <property type="project" value="TreeGrafter"/>
</dbReference>
<keyword evidence="9" id="KW-0479">Metal-binding</keyword>